<feature type="domain" description="Tyr recombinase" evidence="2">
    <location>
        <begin position="1"/>
        <end position="90"/>
    </location>
</feature>
<gene>
    <name evidence="3" type="ORF">ACFFLE_07965</name>
</gene>
<name>A0ABV5Z6P2_9STAP</name>
<dbReference type="InterPro" id="IPR013762">
    <property type="entry name" value="Integrase-like_cat_sf"/>
</dbReference>
<evidence type="ECO:0000259" key="2">
    <source>
        <dbReference type="PROSITE" id="PS51898"/>
    </source>
</evidence>
<dbReference type="PROSITE" id="PS51898">
    <property type="entry name" value="TYR_RECOMBINASE"/>
    <property type="match status" value="1"/>
</dbReference>
<evidence type="ECO:0000256" key="1">
    <source>
        <dbReference type="ARBA" id="ARBA00023172"/>
    </source>
</evidence>
<sequence>MNRLDKYPDKEPLHLSNNAVTKALRHIISVLDIDKEHITLHMIRHTHCSVLLNQGLDIHYVSKRLGHANIGVTLNTYSHLLKERKQEEDKKIENFLEQEWNKV</sequence>
<keyword evidence="1" id="KW-0233">DNA recombination</keyword>
<dbReference type="EMBL" id="JBHMAH010000028">
    <property type="protein sequence ID" value="MFB9861040.1"/>
    <property type="molecule type" value="Genomic_DNA"/>
</dbReference>
<reference evidence="3 4" key="1">
    <citation type="submission" date="2024-09" db="EMBL/GenBank/DDBJ databases">
        <authorList>
            <person name="Sun Q."/>
            <person name="Mori K."/>
        </authorList>
    </citation>
    <scope>NUCLEOTIDE SEQUENCE [LARGE SCALE GENOMIC DNA]</scope>
    <source>
        <strain evidence="3 4">JCM 12822</strain>
    </source>
</reference>
<dbReference type="InterPro" id="IPR011010">
    <property type="entry name" value="DNA_brk_join_enz"/>
</dbReference>
<accession>A0ABV5Z6P2</accession>
<dbReference type="SUPFAM" id="SSF56349">
    <property type="entry name" value="DNA breaking-rejoining enzymes"/>
    <property type="match status" value="1"/>
</dbReference>
<evidence type="ECO:0000313" key="3">
    <source>
        <dbReference type="EMBL" id="MFB9861040.1"/>
    </source>
</evidence>
<dbReference type="Gene3D" id="1.10.443.10">
    <property type="entry name" value="Intergrase catalytic core"/>
    <property type="match status" value="1"/>
</dbReference>
<keyword evidence="4" id="KW-1185">Reference proteome</keyword>
<organism evidence="3 4">
    <name type="scientific">Salinicoccus siamensis</name>
    <dbReference type="NCBI Taxonomy" id="381830"/>
    <lineage>
        <taxon>Bacteria</taxon>
        <taxon>Bacillati</taxon>
        <taxon>Bacillota</taxon>
        <taxon>Bacilli</taxon>
        <taxon>Bacillales</taxon>
        <taxon>Staphylococcaceae</taxon>
        <taxon>Salinicoccus</taxon>
    </lineage>
</organism>
<evidence type="ECO:0000313" key="4">
    <source>
        <dbReference type="Proteomes" id="UP001589740"/>
    </source>
</evidence>
<dbReference type="RefSeq" id="WP_380570656.1">
    <property type="nucleotide sequence ID" value="NZ_JBHMAH010000028.1"/>
</dbReference>
<dbReference type="InterPro" id="IPR002104">
    <property type="entry name" value="Integrase_catalytic"/>
</dbReference>
<dbReference type="Proteomes" id="UP001589740">
    <property type="component" value="Unassembled WGS sequence"/>
</dbReference>
<comment type="caution">
    <text evidence="3">The sequence shown here is derived from an EMBL/GenBank/DDBJ whole genome shotgun (WGS) entry which is preliminary data.</text>
</comment>
<dbReference type="Pfam" id="PF00589">
    <property type="entry name" value="Phage_integrase"/>
    <property type="match status" value="1"/>
</dbReference>
<protein>
    <submittedName>
        <fullName evidence="3">Tyrosine-type recombinase/integrase</fullName>
    </submittedName>
</protein>
<proteinExistence type="predicted"/>